<name>A0ABZ3CFU7_9STAP</name>
<gene>
    <name evidence="9" type="ORF">RQP18_09750</name>
</gene>
<feature type="transmembrane region" description="Helical" evidence="7">
    <location>
        <begin position="103"/>
        <end position="120"/>
    </location>
</feature>
<keyword evidence="3" id="KW-1003">Cell membrane</keyword>
<organism evidence="9 10">
    <name type="scientific">Salinicoccus bachuensis</name>
    <dbReference type="NCBI Taxonomy" id="3136731"/>
    <lineage>
        <taxon>Bacteria</taxon>
        <taxon>Bacillati</taxon>
        <taxon>Bacillota</taxon>
        <taxon>Bacilli</taxon>
        <taxon>Bacillales</taxon>
        <taxon>Staphylococcaceae</taxon>
        <taxon>Salinicoccus</taxon>
    </lineage>
</organism>
<evidence type="ECO:0000256" key="5">
    <source>
        <dbReference type="ARBA" id="ARBA00022989"/>
    </source>
</evidence>
<dbReference type="InterPro" id="IPR036259">
    <property type="entry name" value="MFS_trans_sf"/>
</dbReference>
<dbReference type="InterPro" id="IPR011701">
    <property type="entry name" value="MFS"/>
</dbReference>
<dbReference type="InterPro" id="IPR050189">
    <property type="entry name" value="MFS_Efflux_Transporters"/>
</dbReference>
<feature type="transmembrane region" description="Helical" evidence="7">
    <location>
        <begin position="360"/>
        <end position="379"/>
    </location>
</feature>
<feature type="transmembrane region" description="Helical" evidence="7">
    <location>
        <begin position="272"/>
        <end position="305"/>
    </location>
</feature>
<keyword evidence="5 7" id="KW-1133">Transmembrane helix</keyword>
<keyword evidence="2" id="KW-0813">Transport</keyword>
<evidence type="ECO:0000256" key="2">
    <source>
        <dbReference type="ARBA" id="ARBA00022448"/>
    </source>
</evidence>
<evidence type="ECO:0000256" key="3">
    <source>
        <dbReference type="ARBA" id="ARBA00022475"/>
    </source>
</evidence>
<keyword evidence="4 7" id="KW-0812">Transmembrane</keyword>
<accession>A0ABZ3CFU7</accession>
<dbReference type="PROSITE" id="PS50850">
    <property type="entry name" value="MFS"/>
    <property type="match status" value="1"/>
</dbReference>
<dbReference type="CDD" id="cd17324">
    <property type="entry name" value="MFS_NepI_like"/>
    <property type="match status" value="1"/>
</dbReference>
<dbReference type="PANTHER" id="PTHR43124">
    <property type="entry name" value="PURINE EFFLUX PUMP PBUE"/>
    <property type="match status" value="1"/>
</dbReference>
<feature type="transmembrane region" description="Helical" evidence="7">
    <location>
        <begin position="42"/>
        <end position="63"/>
    </location>
</feature>
<dbReference type="RefSeq" id="WP_342387511.1">
    <property type="nucleotide sequence ID" value="NZ_CP138333.2"/>
</dbReference>
<dbReference type="Pfam" id="PF07690">
    <property type="entry name" value="MFS_1"/>
    <property type="match status" value="1"/>
</dbReference>
<dbReference type="EMBL" id="CP138333">
    <property type="protein sequence ID" value="WZX28937.1"/>
    <property type="molecule type" value="Genomic_DNA"/>
</dbReference>
<evidence type="ECO:0000313" key="9">
    <source>
        <dbReference type="EMBL" id="WZX28937.1"/>
    </source>
</evidence>
<feature type="transmembrane region" description="Helical" evidence="7">
    <location>
        <begin position="162"/>
        <end position="184"/>
    </location>
</feature>
<protein>
    <submittedName>
        <fullName evidence="9">MFS transporter</fullName>
    </submittedName>
</protein>
<dbReference type="Gene3D" id="1.20.1250.20">
    <property type="entry name" value="MFS general substrate transporter like domains"/>
    <property type="match status" value="1"/>
</dbReference>
<dbReference type="Proteomes" id="UP001455384">
    <property type="component" value="Chromosome"/>
</dbReference>
<dbReference type="PANTHER" id="PTHR43124:SF10">
    <property type="entry name" value="PURINE EFFLUX PUMP PBUE"/>
    <property type="match status" value="1"/>
</dbReference>
<feature type="transmembrane region" description="Helical" evidence="7">
    <location>
        <begin position="238"/>
        <end position="260"/>
    </location>
</feature>
<sequence length="392" mass="41306">MKNSWKFKIYLLALISLLVGTSEFVLVGILDKVADDVGITVSAAGQLVTVFALANAIGTPLIILATSKLDQRKQLLLALVFTVVGSLMTVLLPGYILLMISRIVLALGMGVFIVTASSFATKLAPSGHQASALATVAMGFSASLVLGVPIGRFISDAYDWKVIFWAIAFMGLIAIFAIVKAIPVTEGETPIPLRKQLAILKNPKITALFLVTFFVFIGYGVFYTYVTPFINVVSPMSNTALSLALLGFGLATLVGSRLGGFMSDRLGINSTLFLGMAVNTLTLILLATIAGAHAITVLLLLIWGTAAWTSGPTLQYNLVELAPKSSVIILSLSSSFLQLGMASGAGLGGIATSQLEIQSIAWIGATAILIGMVILIMSLKLSLFTRSKSVSQ</sequence>
<keyword evidence="6 7" id="KW-0472">Membrane</keyword>
<evidence type="ECO:0000256" key="6">
    <source>
        <dbReference type="ARBA" id="ARBA00023136"/>
    </source>
</evidence>
<feature type="domain" description="Major facilitator superfamily (MFS) profile" evidence="8">
    <location>
        <begin position="8"/>
        <end position="390"/>
    </location>
</feature>
<reference evidence="10" key="1">
    <citation type="submission" date="2023-10" db="EMBL/GenBank/DDBJ databases">
        <title>Genome analysis and identification of Salinococcus sp. Bachu38 nov., a PGPR from the rhizosphere of Tamarix.</title>
        <authorList>
            <person name="Liang Z."/>
            <person name="Zhang X."/>
            <person name="Jia J."/>
            <person name="Chen X."/>
            <person name="Wang Y."/>
            <person name="Wang Q."/>
            <person name="Wang R."/>
        </authorList>
    </citation>
    <scope>NUCLEOTIDE SEQUENCE [LARGE SCALE GENOMIC DNA]</scope>
    <source>
        <strain evidence="10">Bachu38</strain>
    </source>
</reference>
<dbReference type="SUPFAM" id="SSF103473">
    <property type="entry name" value="MFS general substrate transporter"/>
    <property type="match status" value="1"/>
</dbReference>
<evidence type="ECO:0000256" key="1">
    <source>
        <dbReference type="ARBA" id="ARBA00004651"/>
    </source>
</evidence>
<evidence type="ECO:0000313" key="10">
    <source>
        <dbReference type="Proteomes" id="UP001455384"/>
    </source>
</evidence>
<feature type="transmembrane region" description="Helical" evidence="7">
    <location>
        <begin position="325"/>
        <end position="348"/>
    </location>
</feature>
<feature type="transmembrane region" description="Helical" evidence="7">
    <location>
        <begin position="205"/>
        <end position="226"/>
    </location>
</feature>
<feature type="transmembrane region" description="Helical" evidence="7">
    <location>
        <begin position="75"/>
        <end position="97"/>
    </location>
</feature>
<dbReference type="InterPro" id="IPR020846">
    <property type="entry name" value="MFS_dom"/>
</dbReference>
<keyword evidence="10" id="KW-1185">Reference proteome</keyword>
<comment type="subcellular location">
    <subcellularLocation>
        <location evidence="1">Cell membrane</location>
        <topology evidence="1">Multi-pass membrane protein</topology>
    </subcellularLocation>
</comment>
<evidence type="ECO:0000259" key="8">
    <source>
        <dbReference type="PROSITE" id="PS50850"/>
    </source>
</evidence>
<evidence type="ECO:0000256" key="7">
    <source>
        <dbReference type="SAM" id="Phobius"/>
    </source>
</evidence>
<proteinExistence type="predicted"/>
<feature type="transmembrane region" description="Helical" evidence="7">
    <location>
        <begin position="132"/>
        <end position="150"/>
    </location>
</feature>
<feature type="transmembrane region" description="Helical" evidence="7">
    <location>
        <begin position="9"/>
        <end position="30"/>
    </location>
</feature>
<evidence type="ECO:0000256" key="4">
    <source>
        <dbReference type="ARBA" id="ARBA00022692"/>
    </source>
</evidence>